<dbReference type="PROSITE" id="PS00107">
    <property type="entry name" value="PROTEIN_KINASE_ATP"/>
    <property type="match status" value="1"/>
</dbReference>
<evidence type="ECO:0000256" key="7">
    <source>
        <dbReference type="ARBA" id="ARBA00023137"/>
    </source>
</evidence>
<keyword evidence="7" id="KW-0829">Tyrosine-protein kinase</keyword>
<evidence type="ECO:0000259" key="15">
    <source>
        <dbReference type="PROSITE" id="PS50011"/>
    </source>
</evidence>
<feature type="compositionally biased region" description="Low complexity" evidence="14">
    <location>
        <begin position="1"/>
        <end position="11"/>
    </location>
</feature>
<dbReference type="Pfam" id="PF00069">
    <property type="entry name" value="Pkinase"/>
    <property type="match status" value="1"/>
</dbReference>
<evidence type="ECO:0000256" key="13">
    <source>
        <dbReference type="PROSITE-ProRule" id="PRU10141"/>
    </source>
</evidence>
<evidence type="ECO:0000313" key="16">
    <source>
        <dbReference type="EMBL" id="KAK2864843.1"/>
    </source>
</evidence>
<dbReference type="GO" id="GO:0004713">
    <property type="term" value="F:protein tyrosine kinase activity"/>
    <property type="evidence" value="ECO:0007669"/>
    <property type="project" value="UniProtKB-KW"/>
</dbReference>
<dbReference type="InterPro" id="IPR000719">
    <property type="entry name" value="Prot_kinase_dom"/>
</dbReference>
<keyword evidence="3" id="KW-0808">Transferase</keyword>
<reference evidence="16" key="1">
    <citation type="submission" date="2023-08" db="EMBL/GenBank/DDBJ databases">
        <title>Pelteobagrus vachellii genome.</title>
        <authorList>
            <person name="Liu H."/>
        </authorList>
    </citation>
    <scope>NUCLEOTIDE SEQUENCE</scope>
    <source>
        <strain evidence="16">PRFRI_2022a</strain>
        <tissue evidence="16">Muscle</tissue>
    </source>
</reference>
<gene>
    <name evidence="16" type="ORF">Q7C36_003997</name>
</gene>
<dbReference type="SUPFAM" id="SSF56112">
    <property type="entry name" value="Protein kinase-like (PK-like)"/>
    <property type="match status" value="1"/>
</dbReference>
<evidence type="ECO:0000256" key="5">
    <source>
        <dbReference type="ARBA" id="ARBA00022777"/>
    </source>
</evidence>
<comment type="catalytic activity">
    <reaction evidence="10">
        <text>L-seryl-[protein] + ATP = O-phospho-L-seryl-[protein] + ADP + H(+)</text>
        <dbReference type="Rhea" id="RHEA:17989"/>
        <dbReference type="Rhea" id="RHEA-COMP:9863"/>
        <dbReference type="Rhea" id="RHEA-COMP:11604"/>
        <dbReference type="ChEBI" id="CHEBI:15378"/>
        <dbReference type="ChEBI" id="CHEBI:29999"/>
        <dbReference type="ChEBI" id="CHEBI:30616"/>
        <dbReference type="ChEBI" id="CHEBI:83421"/>
        <dbReference type="ChEBI" id="CHEBI:456216"/>
        <dbReference type="EC" id="2.7.12.2"/>
    </reaction>
</comment>
<keyword evidence="1" id="KW-0723">Serine/threonine-protein kinase</keyword>
<dbReference type="GO" id="GO:0004674">
    <property type="term" value="F:protein serine/threonine kinase activity"/>
    <property type="evidence" value="ECO:0007669"/>
    <property type="project" value="UniProtKB-KW"/>
</dbReference>
<accession>A0AA88NR24</accession>
<keyword evidence="17" id="KW-1185">Reference proteome</keyword>
<keyword evidence="6 13" id="KW-0067">ATP-binding</keyword>
<dbReference type="GO" id="GO:0033554">
    <property type="term" value="P:cellular response to stress"/>
    <property type="evidence" value="ECO:0007669"/>
    <property type="project" value="UniProtKB-ARBA"/>
</dbReference>
<dbReference type="InterPro" id="IPR011009">
    <property type="entry name" value="Kinase-like_dom_sf"/>
</dbReference>
<dbReference type="GO" id="GO:0005524">
    <property type="term" value="F:ATP binding"/>
    <property type="evidence" value="ECO:0007669"/>
    <property type="project" value="UniProtKB-UniRule"/>
</dbReference>
<keyword evidence="2" id="KW-0597">Phosphoprotein</keyword>
<keyword evidence="5" id="KW-0418">Kinase</keyword>
<evidence type="ECO:0000256" key="6">
    <source>
        <dbReference type="ARBA" id="ARBA00022840"/>
    </source>
</evidence>
<comment type="catalytic activity">
    <reaction evidence="11">
        <text>L-threonyl-[protein] + ATP = O-phospho-L-threonyl-[protein] + ADP + H(+)</text>
        <dbReference type="Rhea" id="RHEA:46608"/>
        <dbReference type="Rhea" id="RHEA-COMP:11060"/>
        <dbReference type="Rhea" id="RHEA-COMP:11605"/>
        <dbReference type="ChEBI" id="CHEBI:15378"/>
        <dbReference type="ChEBI" id="CHEBI:30013"/>
        <dbReference type="ChEBI" id="CHEBI:30616"/>
        <dbReference type="ChEBI" id="CHEBI:61977"/>
        <dbReference type="ChEBI" id="CHEBI:456216"/>
        <dbReference type="EC" id="2.7.12.2"/>
    </reaction>
</comment>
<dbReference type="InterPro" id="IPR017441">
    <property type="entry name" value="Protein_kinase_ATP_BS"/>
</dbReference>
<evidence type="ECO:0000256" key="9">
    <source>
        <dbReference type="ARBA" id="ARBA00038999"/>
    </source>
</evidence>
<dbReference type="GO" id="GO:0008545">
    <property type="term" value="F:JUN kinase kinase activity"/>
    <property type="evidence" value="ECO:0007669"/>
    <property type="project" value="TreeGrafter"/>
</dbReference>
<feature type="region of interest" description="Disordered" evidence="14">
    <location>
        <begin position="1"/>
        <end position="26"/>
    </location>
</feature>
<evidence type="ECO:0000256" key="12">
    <source>
        <dbReference type="ARBA" id="ARBA00051693"/>
    </source>
</evidence>
<dbReference type="EC" id="2.7.12.2" evidence="9"/>
<evidence type="ECO:0000256" key="4">
    <source>
        <dbReference type="ARBA" id="ARBA00022741"/>
    </source>
</evidence>
<comment type="caution">
    <text evidence="16">The sequence shown here is derived from an EMBL/GenBank/DDBJ whole genome shotgun (WGS) entry which is preliminary data.</text>
</comment>
<evidence type="ECO:0000256" key="8">
    <source>
        <dbReference type="ARBA" id="ARBA00038035"/>
    </source>
</evidence>
<feature type="binding site" evidence="13">
    <location>
        <position position="147"/>
    </location>
    <ligand>
        <name>ATP</name>
        <dbReference type="ChEBI" id="CHEBI:30616"/>
    </ligand>
</feature>
<comment type="similarity">
    <text evidence="8">Belongs to the protein kinase superfamily. STE Ser/Thr protein kinase family. MAP kinase kinase subfamily.</text>
</comment>
<dbReference type="AlphaFoldDB" id="A0AA88NR24"/>
<dbReference type="Gene3D" id="3.30.200.20">
    <property type="entry name" value="Phosphorylase Kinase, domain 1"/>
    <property type="match status" value="1"/>
</dbReference>
<organism evidence="16 17">
    <name type="scientific">Tachysurus vachellii</name>
    <name type="common">Darkbarbel catfish</name>
    <name type="synonym">Pelteobagrus vachellii</name>
    <dbReference type="NCBI Taxonomy" id="175792"/>
    <lineage>
        <taxon>Eukaryota</taxon>
        <taxon>Metazoa</taxon>
        <taxon>Chordata</taxon>
        <taxon>Craniata</taxon>
        <taxon>Vertebrata</taxon>
        <taxon>Euteleostomi</taxon>
        <taxon>Actinopterygii</taxon>
        <taxon>Neopterygii</taxon>
        <taxon>Teleostei</taxon>
        <taxon>Ostariophysi</taxon>
        <taxon>Siluriformes</taxon>
        <taxon>Bagridae</taxon>
        <taxon>Tachysurus</taxon>
    </lineage>
</organism>
<dbReference type="PROSITE" id="PS50011">
    <property type="entry name" value="PROTEIN_KINASE_DOM"/>
    <property type="match status" value="1"/>
</dbReference>
<name>A0AA88NR24_TACVA</name>
<dbReference type="EMBL" id="JAVHJS010000003">
    <property type="protein sequence ID" value="KAK2864843.1"/>
    <property type="molecule type" value="Genomic_DNA"/>
</dbReference>
<evidence type="ECO:0000256" key="14">
    <source>
        <dbReference type="SAM" id="MobiDB-lite"/>
    </source>
</evidence>
<evidence type="ECO:0000256" key="1">
    <source>
        <dbReference type="ARBA" id="ARBA00022527"/>
    </source>
</evidence>
<dbReference type="FunFam" id="3.30.200.20:FF:000126">
    <property type="entry name" value="Dual specificity mitogen-activated protein kinase kinase 4"/>
    <property type="match status" value="1"/>
</dbReference>
<protein>
    <recommendedName>
        <fullName evidence="9">mitogen-activated protein kinase kinase</fullName>
        <ecNumber evidence="9">2.7.12.2</ecNumber>
    </recommendedName>
</protein>
<sequence>MATPSANSSSAIPPPPSALNSGLSAASTQTHHCQHITTMSSMQGFQINLFGAVQSKRKVLKLDFANPSIKSATRFSLSTAVPPFQNPHIERLRTHSIESSGKLKISPEQLCDFTAEDLKDLGEIGRGAYGSVNKMVYKPSGQIMAVKRIRSTVDEKEQKQLLMDLDVVMRSSDCPYIVQFYGALFREGDCWICMELMATSFDKFYKYVYSTLRICRFLSNHMKYPSNILLDKNGNIKLCDFGISGQLVDSIAKTRDAGCRPYMAPERIDTSASRQGYDVRSDVWSLGITLYELATGRFPYPKWNSVFDQLTQVVKGDPPQLSNSEERQFSPKFINFVNLCLTKDESKRPKYRELLKHAFIQMYEERSVDVASYVCRILDQMPASPSSPMYVD</sequence>
<keyword evidence="4 13" id="KW-0547">Nucleotide-binding</keyword>
<dbReference type="PANTHER" id="PTHR48013:SF15">
    <property type="entry name" value="DUAL SPECIFICITY MITOGEN-ACTIVATED PROTEIN KINASE KINASE 4"/>
    <property type="match status" value="1"/>
</dbReference>
<evidence type="ECO:0000256" key="10">
    <source>
        <dbReference type="ARBA" id="ARBA00049014"/>
    </source>
</evidence>
<dbReference type="Proteomes" id="UP001187315">
    <property type="component" value="Unassembled WGS sequence"/>
</dbReference>
<dbReference type="FunFam" id="1.10.510.10:FF:000090">
    <property type="entry name" value="Dual specificity mitogen-activated protein kinase kinase 4"/>
    <property type="match status" value="1"/>
</dbReference>
<dbReference type="CDD" id="cd06616">
    <property type="entry name" value="PKc_MKK4"/>
    <property type="match status" value="1"/>
</dbReference>
<evidence type="ECO:0000256" key="3">
    <source>
        <dbReference type="ARBA" id="ARBA00022679"/>
    </source>
</evidence>
<comment type="catalytic activity">
    <reaction evidence="12">
        <text>L-tyrosyl-[protein] + ATP = O-phospho-L-tyrosyl-[protein] + ADP + H(+)</text>
        <dbReference type="Rhea" id="RHEA:10596"/>
        <dbReference type="Rhea" id="RHEA-COMP:10136"/>
        <dbReference type="Rhea" id="RHEA-COMP:20101"/>
        <dbReference type="ChEBI" id="CHEBI:15378"/>
        <dbReference type="ChEBI" id="CHEBI:30616"/>
        <dbReference type="ChEBI" id="CHEBI:46858"/>
        <dbReference type="ChEBI" id="CHEBI:61978"/>
        <dbReference type="ChEBI" id="CHEBI:456216"/>
        <dbReference type="EC" id="2.7.12.2"/>
    </reaction>
</comment>
<evidence type="ECO:0000313" key="17">
    <source>
        <dbReference type="Proteomes" id="UP001187315"/>
    </source>
</evidence>
<evidence type="ECO:0000256" key="11">
    <source>
        <dbReference type="ARBA" id="ARBA00049299"/>
    </source>
</evidence>
<dbReference type="GO" id="GO:0005829">
    <property type="term" value="C:cytosol"/>
    <property type="evidence" value="ECO:0007669"/>
    <property type="project" value="UniProtKB-ARBA"/>
</dbReference>
<evidence type="ECO:0000256" key="2">
    <source>
        <dbReference type="ARBA" id="ARBA00022553"/>
    </source>
</evidence>
<dbReference type="Gene3D" id="1.10.510.10">
    <property type="entry name" value="Transferase(Phosphotransferase) domain 1"/>
    <property type="match status" value="1"/>
</dbReference>
<proteinExistence type="inferred from homology"/>
<dbReference type="PANTHER" id="PTHR48013">
    <property type="entry name" value="DUAL SPECIFICITY MITOGEN-ACTIVATED PROTEIN KINASE KINASE 5-RELATED"/>
    <property type="match status" value="1"/>
</dbReference>
<feature type="domain" description="Protein kinase" evidence="15">
    <location>
        <begin position="118"/>
        <end position="360"/>
    </location>
</feature>